<organism evidence="1 2">
    <name type="scientific">Dreissena polymorpha</name>
    <name type="common">Zebra mussel</name>
    <name type="synonym">Mytilus polymorpha</name>
    <dbReference type="NCBI Taxonomy" id="45954"/>
    <lineage>
        <taxon>Eukaryota</taxon>
        <taxon>Metazoa</taxon>
        <taxon>Spiralia</taxon>
        <taxon>Lophotrochozoa</taxon>
        <taxon>Mollusca</taxon>
        <taxon>Bivalvia</taxon>
        <taxon>Autobranchia</taxon>
        <taxon>Heteroconchia</taxon>
        <taxon>Euheterodonta</taxon>
        <taxon>Imparidentia</taxon>
        <taxon>Neoheterodontei</taxon>
        <taxon>Myida</taxon>
        <taxon>Dreissenoidea</taxon>
        <taxon>Dreissenidae</taxon>
        <taxon>Dreissena</taxon>
    </lineage>
</organism>
<dbReference type="AlphaFoldDB" id="A0A9D4JNJ2"/>
<reference evidence="1" key="2">
    <citation type="submission" date="2020-11" db="EMBL/GenBank/DDBJ databases">
        <authorList>
            <person name="McCartney M.A."/>
            <person name="Auch B."/>
            <person name="Kono T."/>
            <person name="Mallez S."/>
            <person name="Becker A."/>
            <person name="Gohl D.M."/>
            <person name="Silverstein K.A.T."/>
            <person name="Koren S."/>
            <person name="Bechman K.B."/>
            <person name="Herman A."/>
            <person name="Abrahante J.E."/>
            <person name="Garbe J."/>
        </authorList>
    </citation>
    <scope>NUCLEOTIDE SEQUENCE</scope>
    <source>
        <strain evidence="1">Duluth1</strain>
        <tissue evidence="1">Whole animal</tissue>
    </source>
</reference>
<reference evidence="1" key="1">
    <citation type="journal article" date="2019" name="bioRxiv">
        <title>The Genome of the Zebra Mussel, Dreissena polymorpha: A Resource for Invasive Species Research.</title>
        <authorList>
            <person name="McCartney M.A."/>
            <person name="Auch B."/>
            <person name="Kono T."/>
            <person name="Mallez S."/>
            <person name="Zhang Y."/>
            <person name="Obille A."/>
            <person name="Becker A."/>
            <person name="Abrahante J.E."/>
            <person name="Garbe J."/>
            <person name="Badalamenti J.P."/>
            <person name="Herman A."/>
            <person name="Mangelson H."/>
            <person name="Liachko I."/>
            <person name="Sullivan S."/>
            <person name="Sone E.D."/>
            <person name="Koren S."/>
            <person name="Silverstein K.A.T."/>
            <person name="Beckman K.B."/>
            <person name="Gohl D.M."/>
        </authorList>
    </citation>
    <scope>NUCLEOTIDE SEQUENCE</scope>
    <source>
        <strain evidence="1">Duluth1</strain>
        <tissue evidence="1">Whole animal</tissue>
    </source>
</reference>
<evidence type="ECO:0000313" key="1">
    <source>
        <dbReference type="EMBL" id="KAH3815253.1"/>
    </source>
</evidence>
<comment type="caution">
    <text evidence="1">The sequence shown here is derived from an EMBL/GenBank/DDBJ whole genome shotgun (WGS) entry which is preliminary data.</text>
</comment>
<name>A0A9D4JNJ2_DREPO</name>
<dbReference type="Proteomes" id="UP000828390">
    <property type="component" value="Unassembled WGS sequence"/>
</dbReference>
<proteinExistence type="predicted"/>
<accession>A0A9D4JNJ2</accession>
<dbReference type="EMBL" id="JAIWYP010000006">
    <property type="protein sequence ID" value="KAH3815253.1"/>
    <property type="molecule type" value="Genomic_DNA"/>
</dbReference>
<protein>
    <submittedName>
        <fullName evidence="1">Uncharacterized protein</fullName>
    </submittedName>
</protein>
<gene>
    <name evidence="1" type="ORF">DPMN_143775</name>
</gene>
<sequence>MLSQGRSGTGMCCTATVAGGDQFSATAGGTRSLDGTAAHCLKWHTRNKEYLSHDERLCESSLN</sequence>
<keyword evidence="2" id="KW-1185">Reference proteome</keyword>
<evidence type="ECO:0000313" key="2">
    <source>
        <dbReference type="Proteomes" id="UP000828390"/>
    </source>
</evidence>